<keyword evidence="7" id="KW-1185">Reference proteome</keyword>
<keyword evidence="1" id="KW-0645">Protease</keyword>
<dbReference type="Proteomes" id="UP000720124">
    <property type="component" value="Unassembled WGS sequence"/>
</dbReference>
<comment type="similarity">
    <text evidence="4">Belongs to the peptidase S8 family.</text>
</comment>
<dbReference type="EMBL" id="JABTXI010000015">
    <property type="protein sequence ID" value="MBY3593938.1"/>
    <property type="molecule type" value="Genomic_DNA"/>
</dbReference>
<dbReference type="SUPFAM" id="SSF52743">
    <property type="entry name" value="Subtilisin-like"/>
    <property type="match status" value="1"/>
</dbReference>
<evidence type="ECO:0000256" key="1">
    <source>
        <dbReference type="ARBA" id="ARBA00022670"/>
    </source>
</evidence>
<evidence type="ECO:0000313" key="6">
    <source>
        <dbReference type="EMBL" id="MBY3593938.1"/>
    </source>
</evidence>
<dbReference type="PROSITE" id="PS00138">
    <property type="entry name" value="SUBTILASE_SER"/>
    <property type="match status" value="1"/>
</dbReference>
<feature type="domain" description="Peptidase S8/S53" evidence="5">
    <location>
        <begin position="30"/>
        <end position="62"/>
    </location>
</feature>
<organism evidence="6 7">
    <name type="scientific">Rhizobium bangladeshense</name>
    <dbReference type="NCBI Taxonomy" id="1138189"/>
    <lineage>
        <taxon>Bacteria</taxon>
        <taxon>Pseudomonadati</taxon>
        <taxon>Pseudomonadota</taxon>
        <taxon>Alphaproteobacteria</taxon>
        <taxon>Hyphomicrobiales</taxon>
        <taxon>Rhizobiaceae</taxon>
        <taxon>Rhizobium/Agrobacterium group</taxon>
        <taxon>Rhizobium</taxon>
    </lineage>
</organism>
<dbReference type="InterPro" id="IPR036852">
    <property type="entry name" value="Peptidase_S8/S53_dom_sf"/>
</dbReference>
<protein>
    <submittedName>
        <fullName evidence="6">S8 family serine peptidase</fullName>
    </submittedName>
</protein>
<evidence type="ECO:0000259" key="5">
    <source>
        <dbReference type="Pfam" id="PF00082"/>
    </source>
</evidence>
<dbReference type="InterPro" id="IPR023828">
    <property type="entry name" value="Peptidase_S8_Ser-AS"/>
</dbReference>
<sequence length="67" mass="7307">MEADDGLTVAPFPIRRWSVWASVSFRPGRYKTWKDALEALGGTSMACPHIAGLAALHWQAAASHDRA</sequence>
<proteinExistence type="inferred from homology"/>
<evidence type="ECO:0000256" key="2">
    <source>
        <dbReference type="ARBA" id="ARBA00022801"/>
    </source>
</evidence>
<reference evidence="6 7" key="1">
    <citation type="submission" date="2020-06" db="EMBL/GenBank/DDBJ databases">
        <title>Global-level population genomics: horizontal gene transfer, symbiosis and evolution in Rhizobia.</title>
        <authorList>
            <person name="Gai Y."/>
        </authorList>
    </citation>
    <scope>NUCLEOTIDE SEQUENCE [LARGE SCALE GENOMIC DNA]</scope>
    <source>
        <strain evidence="6 7">PLR6_1b</strain>
    </source>
</reference>
<accession>A0ABS7LRN5</accession>
<gene>
    <name evidence="6" type="ORF">HJA87_29285</name>
</gene>
<dbReference type="InterPro" id="IPR000209">
    <property type="entry name" value="Peptidase_S8/S53_dom"/>
</dbReference>
<evidence type="ECO:0000313" key="7">
    <source>
        <dbReference type="Proteomes" id="UP000720124"/>
    </source>
</evidence>
<comment type="caution">
    <text evidence="4">Lacks conserved residue(s) required for the propagation of feature annotation.</text>
</comment>
<dbReference type="Pfam" id="PF00082">
    <property type="entry name" value="Peptidase_S8"/>
    <property type="match status" value="1"/>
</dbReference>
<evidence type="ECO:0000256" key="3">
    <source>
        <dbReference type="ARBA" id="ARBA00022825"/>
    </source>
</evidence>
<dbReference type="PROSITE" id="PS51892">
    <property type="entry name" value="SUBTILASE"/>
    <property type="match status" value="1"/>
</dbReference>
<comment type="caution">
    <text evidence="6">The sequence shown here is derived from an EMBL/GenBank/DDBJ whole genome shotgun (WGS) entry which is preliminary data.</text>
</comment>
<dbReference type="Gene3D" id="3.40.50.200">
    <property type="entry name" value="Peptidase S8/S53 domain"/>
    <property type="match status" value="1"/>
</dbReference>
<keyword evidence="3" id="KW-0720">Serine protease</keyword>
<keyword evidence="2" id="KW-0378">Hydrolase</keyword>
<evidence type="ECO:0000256" key="4">
    <source>
        <dbReference type="PROSITE-ProRule" id="PRU01240"/>
    </source>
</evidence>
<dbReference type="RefSeq" id="WP_205923353.1">
    <property type="nucleotide sequence ID" value="NZ_JABDWX010000017.1"/>
</dbReference>
<name>A0ABS7LRN5_9HYPH</name>